<comment type="caution">
    <text evidence="1">The sequence shown here is derived from an EMBL/GenBank/DDBJ whole genome shotgun (WGS) entry which is preliminary data.</text>
</comment>
<keyword evidence="2" id="KW-1185">Reference proteome</keyword>
<accession>A0A5C5FZP3</accession>
<evidence type="ECO:0000313" key="1">
    <source>
        <dbReference type="EMBL" id="TNY21201.1"/>
    </source>
</evidence>
<name>A0A5C5FZP3_9BASI</name>
<proteinExistence type="predicted"/>
<reference evidence="1 2" key="1">
    <citation type="submission" date="2019-03" db="EMBL/GenBank/DDBJ databases">
        <title>Rhodosporidium diobovatum UCD-FST 08-225 genome sequencing, assembly, and annotation.</title>
        <authorList>
            <person name="Fakankun I.U."/>
            <person name="Fristensky B."/>
            <person name="Levin D.B."/>
        </authorList>
    </citation>
    <scope>NUCLEOTIDE SEQUENCE [LARGE SCALE GENOMIC DNA]</scope>
    <source>
        <strain evidence="1 2">UCD-FST 08-225</strain>
    </source>
</reference>
<organism evidence="1 2">
    <name type="scientific">Rhodotorula diobovata</name>
    <dbReference type="NCBI Taxonomy" id="5288"/>
    <lineage>
        <taxon>Eukaryota</taxon>
        <taxon>Fungi</taxon>
        <taxon>Dikarya</taxon>
        <taxon>Basidiomycota</taxon>
        <taxon>Pucciniomycotina</taxon>
        <taxon>Microbotryomycetes</taxon>
        <taxon>Sporidiobolales</taxon>
        <taxon>Sporidiobolaceae</taxon>
        <taxon>Rhodotorula</taxon>
    </lineage>
</organism>
<gene>
    <name evidence="1" type="ORF">DMC30DRAFT_209765</name>
</gene>
<dbReference type="AlphaFoldDB" id="A0A5C5FZP3"/>
<dbReference type="EMBL" id="SOZI01000048">
    <property type="protein sequence ID" value="TNY21201.1"/>
    <property type="molecule type" value="Genomic_DNA"/>
</dbReference>
<evidence type="ECO:0000313" key="2">
    <source>
        <dbReference type="Proteomes" id="UP000311382"/>
    </source>
</evidence>
<dbReference type="Proteomes" id="UP000311382">
    <property type="component" value="Unassembled WGS sequence"/>
</dbReference>
<protein>
    <submittedName>
        <fullName evidence="1">Uncharacterized protein</fullName>
    </submittedName>
</protein>
<sequence>MNALPVARDGLVVAPRLAVLALVVALEALLEALELQRHRVRSASVLPRACTAGTAPWGSAAAIANATQRTSCSAGSTWRVSPPRPAVDAMSPGRTFGSVWSPSRPSALVLTRRKSLGRLWPSSWAAVFSVWRAPLVSSALGECLLEERGGGNTHAPVRRRESLQRQWCCRQ</sequence>